<accession>A0A916WAR3</accession>
<dbReference type="Gene3D" id="2.40.70.10">
    <property type="entry name" value="Acid Proteases"/>
    <property type="match status" value="1"/>
</dbReference>
<dbReference type="CDD" id="cd05483">
    <property type="entry name" value="retropepsin_like_bacteria"/>
    <property type="match status" value="1"/>
</dbReference>
<feature type="domain" description="Peptidase A2" evidence="3">
    <location>
        <begin position="134"/>
        <end position="214"/>
    </location>
</feature>
<keyword evidence="5" id="KW-1185">Reference proteome</keyword>
<keyword evidence="2" id="KW-0812">Transmembrane</keyword>
<comment type="caution">
    <text evidence="4">The sequence shown here is derived from an EMBL/GenBank/DDBJ whole genome shotgun (WGS) entry which is preliminary data.</text>
</comment>
<proteinExistence type="predicted"/>
<name>A0A916WAR3_9HYPH</name>
<reference evidence="4" key="1">
    <citation type="journal article" date="2014" name="Int. J. Syst. Evol. Microbiol.">
        <title>Complete genome sequence of Corynebacterium casei LMG S-19264T (=DSM 44701T), isolated from a smear-ripened cheese.</title>
        <authorList>
            <consortium name="US DOE Joint Genome Institute (JGI-PGF)"/>
            <person name="Walter F."/>
            <person name="Albersmeier A."/>
            <person name="Kalinowski J."/>
            <person name="Ruckert C."/>
        </authorList>
    </citation>
    <scope>NUCLEOTIDE SEQUENCE</scope>
    <source>
        <strain evidence="4">CGMCC 1.15320</strain>
    </source>
</reference>
<dbReference type="GO" id="GO:0006508">
    <property type="term" value="P:proteolysis"/>
    <property type="evidence" value="ECO:0007669"/>
    <property type="project" value="UniProtKB-KW"/>
</dbReference>
<evidence type="ECO:0000256" key="1">
    <source>
        <dbReference type="ARBA" id="ARBA00022801"/>
    </source>
</evidence>
<dbReference type="Proteomes" id="UP000636264">
    <property type="component" value="Unassembled WGS sequence"/>
</dbReference>
<dbReference type="InterPro" id="IPR011969">
    <property type="entry name" value="Clan_AA_Asp_peptidase_C"/>
</dbReference>
<dbReference type="SUPFAM" id="SSF50630">
    <property type="entry name" value="Acid proteases"/>
    <property type="match status" value="1"/>
</dbReference>
<gene>
    <name evidence="4" type="ORF">GCM10011385_40320</name>
</gene>
<keyword evidence="1" id="KW-0378">Hydrolase</keyword>
<feature type="transmembrane region" description="Helical" evidence="2">
    <location>
        <begin position="39"/>
        <end position="54"/>
    </location>
</feature>
<dbReference type="EMBL" id="BMIF01000023">
    <property type="protein sequence ID" value="GGA82032.1"/>
    <property type="molecule type" value="Genomic_DNA"/>
</dbReference>
<protein>
    <submittedName>
        <fullName evidence="4">Aspartic protease</fullName>
    </submittedName>
</protein>
<feature type="transmembrane region" description="Helical" evidence="2">
    <location>
        <begin position="66"/>
        <end position="84"/>
    </location>
</feature>
<dbReference type="InterPro" id="IPR034122">
    <property type="entry name" value="Retropepsin-like_bacterial"/>
</dbReference>
<dbReference type="GO" id="GO:0004190">
    <property type="term" value="F:aspartic-type endopeptidase activity"/>
    <property type="evidence" value="ECO:0007669"/>
    <property type="project" value="InterPro"/>
</dbReference>
<dbReference type="InterPro" id="IPR001995">
    <property type="entry name" value="Peptidase_A2_cat"/>
</dbReference>
<dbReference type="RefSeq" id="WP_188722914.1">
    <property type="nucleotide sequence ID" value="NZ_BMIF01000023.1"/>
</dbReference>
<keyword evidence="2" id="KW-0472">Membrane</keyword>
<keyword evidence="2" id="KW-1133">Transmembrane helix</keyword>
<evidence type="ECO:0000259" key="3">
    <source>
        <dbReference type="PROSITE" id="PS50175"/>
    </source>
</evidence>
<dbReference type="Pfam" id="PF13975">
    <property type="entry name" value="gag-asp_proteas"/>
    <property type="match status" value="1"/>
</dbReference>
<dbReference type="InterPro" id="IPR021109">
    <property type="entry name" value="Peptidase_aspartic_dom_sf"/>
</dbReference>
<dbReference type="NCBIfam" id="TIGR02281">
    <property type="entry name" value="clan_AA_DTGA"/>
    <property type="match status" value="1"/>
</dbReference>
<evidence type="ECO:0000313" key="5">
    <source>
        <dbReference type="Proteomes" id="UP000636264"/>
    </source>
</evidence>
<dbReference type="PROSITE" id="PS50175">
    <property type="entry name" value="ASP_PROT_RETROV"/>
    <property type="match status" value="1"/>
</dbReference>
<keyword evidence="4" id="KW-0645">Protease</keyword>
<sequence length="232" mass="25101">MRLFWILIAVIAVGLMLLVANHDSGSVFGIQNDAFASGLYMSLWACVIAVGLVGSRRHMSQVLRDLAYWLLLILILMTGYQYRFELQDVASRVSAGLVPGSPMSVSSDGRMAVMIDRSRNGHFEARVDMNGATVLTLVDTGASVTVLTYADAGRIGINVERLAFTTPVVTANGRANAARATVDVMSLGGIERRRVPVMVAEAGRLEQSLLGMQFLSSLSSFEMRGSRLILTD</sequence>
<evidence type="ECO:0000313" key="4">
    <source>
        <dbReference type="EMBL" id="GGA82032.1"/>
    </source>
</evidence>
<organism evidence="4 5">
    <name type="scientific">Nitratireductor aestuarii</name>
    <dbReference type="NCBI Taxonomy" id="1735103"/>
    <lineage>
        <taxon>Bacteria</taxon>
        <taxon>Pseudomonadati</taxon>
        <taxon>Pseudomonadota</taxon>
        <taxon>Alphaproteobacteria</taxon>
        <taxon>Hyphomicrobiales</taxon>
        <taxon>Phyllobacteriaceae</taxon>
        <taxon>Nitratireductor</taxon>
    </lineage>
</organism>
<reference evidence="4" key="2">
    <citation type="submission" date="2020-09" db="EMBL/GenBank/DDBJ databases">
        <authorList>
            <person name="Sun Q."/>
            <person name="Zhou Y."/>
        </authorList>
    </citation>
    <scope>NUCLEOTIDE SEQUENCE</scope>
    <source>
        <strain evidence="4">CGMCC 1.15320</strain>
    </source>
</reference>
<evidence type="ECO:0000256" key="2">
    <source>
        <dbReference type="SAM" id="Phobius"/>
    </source>
</evidence>
<dbReference type="AlphaFoldDB" id="A0A916WAR3"/>